<keyword evidence="1" id="KW-0175">Coiled coil</keyword>
<feature type="transmembrane region" description="Helical" evidence="2">
    <location>
        <begin position="20"/>
        <end position="41"/>
    </location>
</feature>
<evidence type="ECO:0000313" key="3">
    <source>
        <dbReference type="EMBL" id="APH04225.1"/>
    </source>
</evidence>
<protein>
    <recommendedName>
        <fullName evidence="5">Fimbrial protein</fullName>
    </recommendedName>
</protein>
<evidence type="ECO:0000256" key="1">
    <source>
        <dbReference type="SAM" id="Coils"/>
    </source>
</evidence>
<keyword evidence="4" id="KW-1185">Reference proteome</keyword>
<organism evidence="3 4">
    <name type="scientific">Bacillus weihaiensis</name>
    <dbReference type="NCBI Taxonomy" id="1547283"/>
    <lineage>
        <taxon>Bacteria</taxon>
        <taxon>Bacillati</taxon>
        <taxon>Bacillota</taxon>
        <taxon>Bacilli</taxon>
        <taxon>Bacillales</taxon>
        <taxon>Bacillaceae</taxon>
        <taxon>Bacillus</taxon>
    </lineage>
</organism>
<gene>
    <name evidence="3" type="ORF">A9C19_05420</name>
</gene>
<dbReference type="KEGG" id="bwh:A9C19_05420"/>
<dbReference type="EMBL" id="CP016020">
    <property type="protein sequence ID" value="APH04225.1"/>
    <property type="molecule type" value="Genomic_DNA"/>
</dbReference>
<dbReference type="Proteomes" id="UP000181936">
    <property type="component" value="Chromosome"/>
</dbReference>
<keyword evidence="2" id="KW-0472">Membrane</keyword>
<evidence type="ECO:0000313" key="4">
    <source>
        <dbReference type="Proteomes" id="UP000181936"/>
    </source>
</evidence>
<evidence type="ECO:0000256" key="2">
    <source>
        <dbReference type="SAM" id="Phobius"/>
    </source>
</evidence>
<accession>A0A1L3MPE8</accession>
<feature type="coiled-coil region" evidence="1">
    <location>
        <begin position="41"/>
        <end position="68"/>
    </location>
</feature>
<dbReference type="AlphaFoldDB" id="A0A1L3MPE8"/>
<keyword evidence="2" id="KW-0812">Transmembrane</keyword>
<reference evidence="3 4" key="1">
    <citation type="journal article" date="2016" name="Sci. Rep.">
        <title>Complete genome sequence and transcriptomic analysis of a novel marine strain Bacillus weihaiensis reveals the mechanism of brown algae degradation.</title>
        <authorList>
            <person name="Zhu Y."/>
            <person name="Chen P."/>
            <person name="Bao Y."/>
            <person name="Men Y."/>
            <person name="Zeng Y."/>
            <person name="Yang J."/>
            <person name="Sun J."/>
            <person name="Sun Y."/>
        </authorList>
    </citation>
    <scope>NUCLEOTIDE SEQUENCE [LARGE SCALE GENOMIC DNA]</scope>
    <source>
        <strain evidence="3 4">Alg07</strain>
    </source>
</reference>
<evidence type="ECO:0008006" key="5">
    <source>
        <dbReference type="Google" id="ProtNLM"/>
    </source>
</evidence>
<keyword evidence="2" id="KW-1133">Transmembrane helix</keyword>
<proteinExistence type="predicted"/>
<name>A0A1L3MPE8_9BACI</name>
<sequence length="195" mass="22322">MMLAEINLLPQKQQRNYTNFLVIFIVIFILIAASVTLYIMINQKNSELSDLEQQVTQAQKQTEVLQQQAVTSDSTNAVAELENAVTWSEKYPVDFVPLLQETTRILPEKGFFASLDYVNSSSLHLVIQFESSREAAFYLNRLKDLEVIQDVKLTTIETIQLSEEEIDVVPRYLATYQLTVNRDVLKLIAEEGTEE</sequence>
<dbReference type="STRING" id="1547283.A9C19_05420"/>